<proteinExistence type="predicted"/>
<evidence type="ECO:0000313" key="5">
    <source>
        <dbReference type="EMBL" id="KRN54245.1"/>
    </source>
</evidence>
<dbReference type="InterPro" id="IPR029050">
    <property type="entry name" value="Immunoprotect_excell_Ig-like"/>
</dbReference>
<evidence type="ECO:0000256" key="1">
    <source>
        <dbReference type="ARBA" id="ARBA00022729"/>
    </source>
</evidence>
<dbReference type="Pfam" id="PF16729">
    <property type="entry name" value="DUF5067"/>
    <property type="match status" value="1"/>
</dbReference>
<dbReference type="InterPro" id="IPR031989">
    <property type="entry name" value="DUF5067"/>
</dbReference>
<keyword evidence="1 3" id="KW-0732">Signal</keyword>
<dbReference type="RefSeq" id="WP_034569850.1">
    <property type="nucleotide sequence ID" value="NZ_JQBS01000035.1"/>
</dbReference>
<dbReference type="PATRIC" id="fig|1449336.4.peg.1860"/>
<feature type="compositionally biased region" description="Basic and acidic residues" evidence="2">
    <location>
        <begin position="28"/>
        <end position="50"/>
    </location>
</feature>
<evidence type="ECO:0000256" key="2">
    <source>
        <dbReference type="SAM" id="MobiDB-lite"/>
    </source>
</evidence>
<accession>A0A0R2HUK6</accession>
<comment type="caution">
    <text evidence="5">The sequence shown here is derived from an EMBL/GenBank/DDBJ whole genome shotgun (WGS) entry which is preliminary data.</text>
</comment>
<feature type="domain" description="DUF5067" evidence="4">
    <location>
        <begin position="39"/>
        <end position="155"/>
    </location>
</feature>
<feature type="chain" id="PRO_5039493260" description="DUF5067 domain-containing protein" evidence="3">
    <location>
        <begin position="23"/>
        <end position="172"/>
    </location>
</feature>
<protein>
    <recommendedName>
        <fullName evidence="4">DUF5067 domain-containing protein</fullName>
    </recommendedName>
</protein>
<dbReference type="Gene3D" id="2.60.40.1240">
    <property type="match status" value="1"/>
</dbReference>
<evidence type="ECO:0000256" key="3">
    <source>
        <dbReference type="SAM" id="SignalP"/>
    </source>
</evidence>
<feature type="region of interest" description="Disordered" evidence="2">
    <location>
        <begin position="27"/>
        <end position="53"/>
    </location>
</feature>
<dbReference type="Proteomes" id="UP000051658">
    <property type="component" value="Unassembled WGS sequence"/>
</dbReference>
<evidence type="ECO:0000313" key="6">
    <source>
        <dbReference type="Proteomes" id="UP000051658"/>
    </source>
</evidence>
<name>A0A0R2HUK6_CARDV</name>
<keyword evidence="6" id="KW-1185">Reference proteome</keyword>
<reference evidence="5 6" key="1">
    <citation type="journal article" date="2015" name="Genome Announc.">
        <title>Expanding the biotechnology potential of lactobacilli through comparative genomics of 213 strains and associated genera.</title>
        <authorList>
            <person name="Sun Z."/>
            <person name="Harris H.M."/>
            <person name="McCann A."/>
            <person name="Guo C."/>
            <person name="Argimon S."/>
            <person name="Zhang W."/>
            <person name="Yang X."/>
            <person name="Jeffery I.B."/>
            <person name="Cooney J.C."/>
            <person name="Kagawa T.F."/>
            <person name="Liu W."/>
            <person name="Song Y."/>
            <person name="Salvetti E."/>
            <person name="Wrobel A."/>
            <person name="Rasinkangas P."/>
            <person name="Parkhill J."/>
            <person name="Rea M.C."/>
            <person name="O'Sullivan O."/>
            <person name="Ritari J."/>
            <person name="Douillard F.P."/>
            <person name="Paul Ross R."/>
            <person name="Yang R."/>
            <person name="Briner A.E."/>
            <person name="Felis G.E."/>
            <person name="de Vos W.M."/>
            <person name="Barrangou R."/>
            <person name="Klaenhammer T.R."/>
            <person name="Caufield P.W."/>
            <person name="Cui Y."/>
            <person name="Zhang H."/>
            <person name="O'Toole P.W."/>
        </authorList>
    </citation>
    <scope>NUCLEOTIDE SEQUENCE [LARGE SCALE GENOMIC DNA]</scope>
    <source>
        <strain evidence="5 6">DSM 20623</strain>
    </source>
</reference>
<dbReference type="PROSITE" id="PS51257">
    <property type="entry name" value="PROKAR_LIPOPROTEIN"/>
    <property type="match status" value="1"/>
</dbReference>
<dbReference type="GeneID" id="89588819"/>
<gene>
    <name evidence="5" type="ORF">IV74_GL001824</name>
</gene>
<dbReference type="EMBL" id="JQBS01000035">
    <property type="protein sequence ID" value="KRN54245.1"/>
    <property type="molecule type" value="Genomic_DNA"/>
</dbReference>
<sequence length="172" mass="18671">MKKNKKVLVGLMVAGVAVIAVACGDSSSKTDTKKEEKEKPTTEQVTKKEATGPTDNGDLGKYYVAIQDFTLAQDYNGADVGIVQYEFKNNSDKNAMFMVATQAKVFQNGIALESAIMSEDGYNDQSTDIQPGATIVVKVPYKLQDTTTPVSVEVKQSFGIGKDILKKEFTLQ</sequence>
<dbReference type="eggNOG" id="ENOG5033A8N">
    <property type="taxonomic scope" value="Bacteria"/>
</dbReference>
<organism evidence="5 6">
    <name type="scientific">Carnobacterium divergens DSM 20623</name>
    <dbReference type="NCBI Taxonomy" id="1449336"/>
    <lineage>
        <taxon>Bacteria</taxon>
        <taxon>Bacillati</taxon>
        <taxon>Bacillota</taxon>
        <taxon>Bacilli</taxon>
        <taxon>Lactobacillales</taxon>
        <taxon>Carnobacteriaceae</taxon>
        <taxon>Carnobacterium</taxon>
    </lineage>
</organism>
<dbReference type="AlphaFoldDB" id="A0A0R2HUK6"/>
<evidence type="ECO:0000259" key="4">
    <source>
        <dbReference type="Pfam" id="PF16729"/>
    </source>
</evidence>
<feature type="signal peptide" evidence="3">
    <location>
        <begin position="1"/>
        <end position="22"/>
    </location>
</feature>